<dbReference type="AlphaFoldDB" id="A0A4U0TW49"/>
<accession>A0A4U0TW49</accession>
<feature type="compositionally biased region" description="Polar residues" evidence="1">
    <location>
        <begin position="7"/>
        <end position="18"/>
    </location>
</feature>
<dbReference type="GO" id="GO:0004721">
    <property type="term" value="F:phosphoprotein phosphatase activity"/>
    <property type="evidence" value="ECO:0007669"/>
    <property type="project" value="InterPro"/>
</dbReference>
<dbReference type="Proteomes" id="UP000308549">
    <property type="component" value="Unassembled WGS sequence"/>
</dbReference>
<dbReference type="PANTHER" id="PTHR31126">
    <property type="entry name" value="TYROSINE-PROTEIN PHOSPHATASE"/>
    <property type="match status" value="1"/>
</dbReference>
<reference evidence="3 4" key="1">
    <citation type="submission" date="2017-03" db="EMBL/GenBank/DDBJ databases">
        <title>Genomes of endolithic fungi from Antarctica.</title>
        <authorList>
            <person name="Coleine C."/>
            <person name="Masonjones S."/>
            <person name="Stajich J.E."/>
        </authorList>
    </citation>
    <scope>NUCLEOTIDE SEQUENCE [LARGE SCALE GENOMIC DNA]</scope>
    <source>
        <strain evidence="3 4">CCFEE 6315</strain>
    </source>
</reference>
<evidence type="ECO:0000313" key="4">
    <source>
        <dbReference type="Proteomes" id="UP000308549"/>
    </source>
</evidence>
<dbReference type="PROSITE" id="PS00383">
    <property type="entry name" value="TYR_PHOSPHATASE_1"/>
    <property type="match status" value="1"/>
</dbReference>
<dbReference type="InterPro" id="IPR000387">
    <property type="entry name" value="Tyr_Pase_dom"/>
</dbReference>
<dbReference type="Gene3D" id="3.90.190.10">
    <property type="entry name" value="Protein tyrosine phosphatase superfamily"/>
    <property type="match status" value="1"/>
</dbReference>
<feature type="region of interest" description="Disordered" evidence="1">
    <location>
        <begin position="1"/>
        <end position="21"/>
    </location>
</feature>
<dbReference type="InterPro" id="IPR029021">
    <property type="entry name" value="Prot-tyrosine_phosphatase-like"/>
</dbReference>
<dbReference type="PANTHER" id="PTHR31126:SF10">
    <property type="entry name" value="PROTEIN PHOSPHATASE, PUTATIVE (AFU_ORTHOLOGUE AFUA_6G06650)-RELATED"/>
    <property type="match status" value="1"/>
</dbReference>
<proteinExistence type="predicted"/>
<dbReference type="InterPro" id="IPR016130">
    <property type="entry name" value="Tyr_Pase_AS"/>
</dbReference>
<name>A0A4U0TW49_9PEZI</name>
<keyword evidence="4" id="KW-1185">Reference proteome</keyword>
<protein>
    <recommendedName>
        <fullName evidence="2">Tyrosine specific protein phosphatases domain-containing protein</fullName>
    </recommendedName>
</protein>
<dbReference type="Pfam" id="PF13350">
    <property type="entry name" value="Y_phosphatase3"/>
    <property type="match status" value="1"/>
</dbReference>
<organism evidence="3 4">
    <name type="scientific">Salinomyces thailandicus</name>
    <dbReference type="NCBI Taxonomy" id="706561"/>
    <lineage>
        <taxon>Eukaryota</taxon>
        <taxon>Fungi</taxon>
        <taxon>Dikarya</taxon>
        <taxon>Ascomycota</taxon>
        <taxon>Pezizomycotina</taxon>
        <taxon>Dothideomycetes</taxon>
        <taxon>Dothideomycetidae</taxon>
        <taxon>Mycosphaerellales</taxon>
        <taxon>Teratosphaeriaceae</taxon>
        <taxon>Salinomyces</taxon>
    </lineage>
</organism>
<sequence length="311" mass="34827">MAETNAFEANNVANTPDADQQPFDKILNFRDVGIFINRALGHQHIRPCKLYRSARPDSATQQDRTRLVSSHRIKTIIDLRTETEHIDSRRKHVDKISANPLTAPADPQAPLRIPEINYVDIDFNGSGYTRALISQLTWYQTAQLCTFYALGYRKEAISILSENVMEKQGLVGMAISSLRHCRPEVKAGFDVLADAEAYPVMIHCTQGKDRTGLTVLLTLMLLGVSEEAIEMDYKLSERELEPEKEEKLAEIQSIGLPASFAECPGDWVQSVCKSINDDHGGIGEYLLSCGVSEEQQMRVRRLLCTKGGWST</sequence>
<dbReference type="PROSITE" id="PS50056">
    <property type="entry name" value="TYR_PHOSPHATASE_2"/>
    <property type="match status" value="1"/>
</dbReference>
<dbReference type="InterPro" id="IPR026893">
    <property type="entry name" value="Tyr/Ser_Pase_IphP-type"/>
</dbReference>
<evidence type="ECO:0000256" key="1">
    <source>
        <dbReference type="SAM" id="MobiDB-lite"/>
    </source>
</evidence>
<dbReference type="OrthoDB" id="9988524at2759"/>
<dbReference type="EMBL" id="NAJL01000029">
    <property type="protein sequence ID" value="TKA26272.1"/>
    <property type="molecule type" value="Genomic_DNA"/>
</dbReference>
<comment type="caution">
    <text evidence="3">The sequence shown here is derived from an EMBL/GenBank/DDBJ whole genome shotgun (WGS) entry which is preliminary data.</text>
</comment>
<dbReference type="SUPFAM" id="SSF52799">
    <property type="entry name" value="(Phosphotyrosine protein) phosphatases II"/>
    <property type="match status" value="1"/>
</dbReference>
<evidence type="ECO:0000259" key="2">
    <source>
        <dbReference type="PROSITE" id="PS50056"/>
    </source>
</evidence>
<gene>
    <name evidence="3" type="ORF">B0A50_05051</name>
</gene>
<feature type="domain" description="Tyrosine specific protein phosphatases" evidence="2">
    <location>
        <begin position="199"/>
        <end position="231"/>
    </location>
</feature>
<evidence type="ECO:0000313" key="3">
    <source>
        <dbReference type="EMBL" id="TKA26272.1"/>
    </source>
</evidence>